<evidence type="ECO:0000256" key="10">
    <source>
        <dbReference type="ARBA" id="ARBA00023063"/>
    </source>
</evidence>
<dbReference type="CDD" id="cd02791">
    <property type="entry name" value="MopB_CT_Nitrate-R-NapA-like"/>
    <property type="match status" value="1"/>
</dbReference>
<dbReference type="InterPro" id="IPR006657">
    <property type="entry name" value="MoPterin_dinucl-bd_dom"/>
</dbReference>
<name>Q1YUV7_9GAMM</name>
<dbReference type="InterPro" id="IPR009010">
    <property type="entry name" value="Asp_de-COase-like_dom_sf"/>
</dbReference>
<dbReference type="PANTHER" id="PTHR43105">
    <property type="entry name" value="RESPIRATORY NITRATE REDUCTASE"/>
    <property type="match status" value="1"/>
</dbReference>
<protein>
    <submittedName>
        <fullName evidence="12">Nitrate reductase</fullName>
    </submittedName>
</protein>
<keyword evidence="9" id="KW-0411">Iron-sulfur</keyword>
<dbReference type="InterPro" id="IPR007419">
    <property type="entry name" value="BFD-like_2Fe2S-bd_dom"/>
</dbReference>
<dbReference type="eggNOG" id="COG0243">
    <property type="taxonomic scope" value="Bacteria"/>
</dbReference>
<comment type="cofactor">
    <cofactor evidence="2">
        <name>[4Fe-4S] cluster</name>
        <dbReference type="ChEBI" id="CHEBI:49883"/>
    </cofactor>
</comment>
<dbReference type="Gene3D" id="1.10.10.1100">
    <property type="entry name" value="BFD-like [2Fe-2S]-binding domain"/>
    <property type="match status" value="1"/>
</dbReference>
<feature type="domain" description="4Fe-4S Mo/W bis-MGD-type" evidence="11">
    <location>
        <begin position="10"/>
        <end position="66"/>
    </location>
</feature>
<dbReference type="GO" id="GO:0016491">
    <property type="term" value="F:oxidoreductase activity"/>
    <property type="evidence" value="ECO:0007669"/>
    <property type="project" value="UniProtKB-KW"/>
</dbReference>
<dbReference type="GO" id="GO:0016020">
    <property type="term" value="C:membrane"/>
    <property type="evidence" value="ECO:0007669"/>
    <property type="project" value="TreeGrafter"/>
</dbReference>
<evidence type="ECO:0000256" key="6">
    <source>
        <dbReference type="ARBA" id="ARBA00022723"/>
    </source>
</evidence>
<dbReference type="GO" id="GO:0043546">
    <property type="term" value="F:molybdopterin cofactor binding"/>
    <property type="evidence" value="ECO:0007669"/>
    <property type="project" value="InterPro"/>
</dbReference>
<evidence type="ECO:0000259" key="11">
    <source>
        <dbReference type="PROSITE" id="PS51669"/>
    </source>
</evidence>
<evidence type="ECO:0000256" key="2">
    <source>
        <dbReference type="ARBA" id="ARBA00001966"/>
    </source>
</evidence>
<dbReference type="STRING" id="314287.GB2207_09081"/>
<dbReference type="InterPro" id="IPR041957">
    <property type="entry name" value="CT_Nitrate-R-NapA-like"/>
</dbReference>
<dbReference type="GO" id="GO:0042128">
    <property type="term" value="P:nitrate assimilation"/>
    <property type="evidence" value="ECO:0007669"/>
    <property type="project" value="UniProtKB-KW"/>
</dbReference>
<evidence type="ECO:0000256" key="7">
    <source>
        <dbReference type="ARBA" id="ARBA00023002"/>
    </source>
</evidence>
<comment type="similarity">
    <text evidence="3">Belongs to the prokaryotic molybdopterin-containing oxidoreductase family. NasA/NapA/NarB subfamily.</text>
</comment>
<keyword evidence="8" id="KW-0408">Iron</keyword>
<evidence type="ECO:0000256" key="8">
    <source>
        <dbReference type="ARBA" id="ARBA00023004"/>
    </source>
</evidence>
<dbReference type="Proteomes" id="UP000005555">
    <property type="component" value="Unassembled WGS sequence"/>
</dbReference>
<organism evidence="12 13">
    <name type="scientific">gamma proteobacterium HTCC2207</name>
    <dbReference type="NCBI Taxonomy" id="314287"/>
    <lineage>
        <taxon>Bacteria</taxon>
        <taxon>Pseudomonadati</taxon>
        <taxon>Pseudomonadota</taxon>
        <taxon>Gammaproteobacteria</taxon>
        <taxon>Cellvibrionales</taxon>
        <taxon>Porticoccaceae</taxon>
        <taxon>SAR92 clade</taxon>
    </lineage>
</organism>
<evidence type="ECO:0000313" key="12">
    <source>
        <dbReference type="EMBL" id="EAS47951.1"/>
    </source>
</evidence>
<dbReference type="Pfam" id="PF04879">
    <property type="entry name" value="Molybdop_Fe4S4"/>
    <property type="match status" value="1"/>
</dbReference>
<keyword evidence="6" id="KW-0479">Metal-binding</keyword>
<dbReference type="PROSITE" id="PS00551">
    <property type="entry name" value="MOLYBDOPTERIN_PROK_1"/>
    <property type="match status" value="1"/>
</dbReference>
<dbReference type="SUPFAM" id="SSF50692">
    <property type="entry name" value="ADC-like"/>
    <property type="match status" value="1"/>
</dbReference>
<dbReference type="SUPFAM" id="SSF53706">
    <property type="entry name" value="Formate dehydrogenase/DMSO reductase, domains 1-3"/>
    <property type="match status" value="1"/>
</dbReference>
<dbReference type="Gene3D" id="3.40.228.10">
    <property type="entry name" value="Dimethylsulfoxide Reductase, domain 2"/>
    <property type="match status" value="1"/>
</dbReference>
<dbReference type="Gene3D" id="2.40.40.20">
    <property type="match status" value="1"/>
</dbReference>
<evidence type="ECO:0000256" key="3">
    <source>
        <dbReference type="ARBA" id="ARBA00008747"/>
    </source>
</evidence>
<dbReference type="OrthoDB" id="9816402at2"/>
<dbReference type="HOGENOM" id="CLU_000422_13_4_6"/>
<keyword evidence="5" id="KW-0500">Molybdenum</keyword>
<keyword evidence="4" id="KW-0004">4Fe-4S</keyword>
<dbReference type="EMBL" id="AAPI01000001">
    <property type="protein sequence ID" value="EAS47951.1"/>
    <property type="molecule type" value="Genomic_DNA"/>
</dbReference>
<dbReference type="SMART" id="SM00926">
    <property type="entry name" value="Molybdop_Fe4S4"/>
    <property type="match status" value="1"/>
</dbReference>
<gene>
    <name evidence="12" type="ORF">GB2207_09081</name>
</gene>
<comment type="caution">
    <text evidence="12">The sequence shown here is derived from an EMBL/GenBank/DDBJ whole genome shotgun (WGS) entry which is preliminary data.</text>
</comment>
<dbReference type="Pfam" id="PF01568">
    <property type="entry name" value="Molydop_binding"/>
    <property type="match status" value="1"/>
</dbReference>
<proteinExistence type="inferred from homology"/>
<dbReference type="Gene3D" id="3.40.50.740">
    <property type="match status" value="1"/>
</dbReference>
<dbReference type="InterPro" id="IPR006963">
    <property type="entry name" value="Mopterin_OxRdtase_4Fe-4S_dom"/>
</dbReference>
<dbReference type="InterPro" id="IPR027467">
    <property type="entry name" value="MopterinOxRdtase_cofactor_BS"/>
</dbReference>
<comment type="cofactor">
    <cofactor evidence="1">
        <name>Mo-bis(molybdopterin guanine dinucleotide)</name>
        <dbReference type="ChEBI" id="CHEBI:60539"/>
    </cofactor>
</comment>
<dbReference type="Pfam" id="PF04324">
    <property type="entry name" value="Fer2_BFD"/>
    <property type="match status" value="1"/>
</dbReference>
<dbReference type="CDD" id="cd02754">
    <property type="entry name" value="MopB_Nitrate-R-NapA-like"/>
    <property type="match status" value="1"/>
</dbReference>
<dbReference type="PANTHER" id="PTHR43105:SF9">
    <property type="entry name" value="NADPH-FE(3+) OXIDOREDUCTASE SUBUNIT ALPHA"/>
    <property type="match status" value="1"/>
</dbReference>
<accession>Q1YUV7</accession>
<sequence>MSHATETRDSCTVKTTCPYCGVGCGVSAEIKNDQLIAVSGDTEHPANLGKLCVKGAALDQTMGNHGRLLQPSIEGHPVSWDRAIEEVACRLNQVREKYGPEAIAFYLSGQLLTEDYYVANKLAKGFIGTGHVDTNSRLCMSSAVAGYKRAFGADAVPCNYEDLEHCELLVLTGSNAAWTHPVLYRRIAAAKQKNPAMRVVVIDPRRTASCDLADLHLAVAPGADAFIFNGLLAFLDRADQLDRHYIEQHTEGFAAALETASAISQAELEQQTGISREELATFYQWFVETEKSITFYSMGINQSATGTDKCNAIINCHLATGRIGKLGAGPFSITGQPNAMGGREVGGLANMLAAHMDYTTENVATVSAFWNSDKVSKKAGLKAVDLFDAVADGSIKAIWIMGTNPVVSMPNADRVKAALEHCETVIVSDCIAETDTTATANILLPAAGWGEKSGTVTNSERRISRQRALVSAAGEARADWWILAQVAKAMGFSDGFNYQSPRDVFVEHAQLSDYQNQGQRLFNIGALSQLSETHYDSLQPIQWPVTTNRPQGTTRLFEDGQFVTPSGRARFIAITPRLPAKRKSQRRYPLALNSGRIRDQWHTMTRTGRAASLLDHTDQPFVAMHPDTAAAADLQNGDLAEVSTPQGVIQVISLIDLGVKPEQLFVPIHWSNQNAHSARVATLFEAIIDPVSGQPESKFSRAALKKIESPCWATLVSRTALDCSEFINWTSAALPRQLGFIYQVAVSAEFNWQHYASKVTGATAYAQFSDAANFDQRLIGYSDQQMEIALFSHRQKPSLPNKAWMQDLLNNRAPENYWRLLSGPDLSLADSGGKLICSCFKVSEEHIISAIETGADSTEQLGKQLQCGTNCGSCIPELSSLIKQVQTSSQFLAKQIG</sequence>
<evidence type="ECO:0000256" key="1">
    <source>
        <dbReference type="ARBA" id="ARBA00001942"/>
    </source>
</evidence>
<evidence type="ECO:0000256" key="5">
    <source>
        <dbReference type="ARBA" id="ARBA00022505"/>
    </source>
</evidence>
<dbReference type="InterPro" id="IPR041854">
    <property type="entry name" value="BFD-like_2Fe2S-bd_dom_sf"/>
</dbReference>
<keyword evidence="7" id="KW-0560">Oxidoreductase</keyword>
<dbReference type="GO" id="GO:0045333">
    <property type="term" value="P:cellular respiration"/>
    <property type="evidence" value="ECO:0007669"/>
    <property type="project" value="UniProtKB-ARBA"/>
</dbReference>
<reference evidence="12 13" key="1">
    <citation type="submission" date="2006-03" db="EMBL/GenBank/DDBJ databases">
        <authorList>
            <person name="Giovannoni S.J."/>
            <person name="Cho J.-C."/>
            <person name="Ferriera S."/>
            <person name="Johnson J."/>
            <person name="Kravitz S."/>
            <person name="Halpern A."/>
            <person name="Remington K."/>
            <person name="Beeson K."/>
            <person name="Tran B."/>
            <person name="Rogers Y.-H."/>
            <person name="Friedman R."/>
            <person name="Venter J.C."/>
        </authorList>
    </citation>
    <scope>NUCLEOTIDE SEQUENCE [LARGE SCALE GENOMIC DNA]</scope>
    <source>
        <strain evidence="12 13">HTCC2207</strain>
    </source>
</reference>
<dbReference type="GO" id="GO:0046872">
    <property type="term" value="F:metal ion binding"/>
    <property type="evidence" value="ECO:0007669"/>
    <property type="project" value="UniProtKB-KW"/>
</dbReference>
<dbReference type="PROSITE" id="PS51669">
    <property type="entry name" value="4FE4S_MOW_BIS_MGD"/>
    <property type="match status" value="1"/>
</dbReference>
<dbReference type="GO" id="GO:0051539">
    <property type="term" value="F:4 iron, 4 sulfur cluster binding"/>
    <property type="evidence" value="ECO:0007669"/>
    <property type="project" value="UniProtKB-KW"/>
</dbReference>
<dbReference type="Gene3D" id="2.20.25.90">
    <property type="entry name" value="ADC-like domains"/>
    <property type="match status" value="1"/>
</dbReference>
<dbReference type="AlphaFoldDB" id="Q1YUV7"/>
<evidence type="ECO:0000256" key="4">
    <source>
        <dbReference type="ARBA" id="ARBA00022485"/>
    </source>
</evidence>
<keyword evidence="10" id="KW-0534">Nitrate assimilation</keyword>
<dbReference type="Pfam" id="PF00384">
    <property type="entry name" value="Molybdopterin"/>
    <property type="match status" value="1"/>
</dbReference>
<keyword evidence="13" id="KW-1185">Reference proteome</keyword>
<dbReference type="InterPro" id="IPR006656">
    <property type="entry name" value="Mopterin_OxRdtase"/>
</dbReference>
<dbReference type="GO" id="GO:1990204">
    <property type="term" value="C:oxidoreductase complex"/>
    <property type="evidence" value="ECO:0007669"/>
    <property type="project" value="UniProtKB-ARBA"/>
</dbReference>
<evidence type="ECO:0000256" key="9">
    <source>
        <dbReference type="ARBA" id="ARBA00023014"/>
    </source>
</evidence>
<evidence type="ECO:0000313" key="13">
    <source>
        <dbReference type="Proteomes" id="UP000005555"/>
    </source>
</evidence>
<dbReference type="InterPro" id="IPR050123">
    <property type="entry name" value="Prok_molybdopt-oxidoreductase"/>
</dbReference>